<organism evidence="1">
    <name type="scientific">Arundo donax</name>
    <name type="common">Giant reed</name>
    <name type="synonym">Donax arundinaceus</name>
    <dbReference type="NCBI Taxonomy" id="35708"/>
    <lineage>
        <taxon>Eukaryota</taxon>
        <taxon>Viridiplantae</taxon>
        <taxon>Streptophyta</taxon>
        <taxon>Embryophyta</taxon>
        <taxon>Tracheophyta</taxon>
        <taxon>Spermatophyta</taxon>
        <taxon>Magnoliopsida</taxon>
        <taxon>Liliopsida</taxon>
        <taxon>Poales</taxon>
        <taxon>Poaceae</taxon>
        <taxon>PACMAD clade</taxon>
        <taxon>Arundinoideae</taxon>
        <taxon>Arundineae</taxon>
        <taxon>Arundo</taxon>
    </lineage>
</organism>
<dbReference type="Pfam" id="PF05965">
    <property type="entry name" value="FYRC"/>
    <property type="match status" value="1"/>
</dbReference>
<reference evidence="1" key="1">
    <citation type="submission" date="2014-09" db="EMBL/GenBank/DDBJ databases">
        <authorList>
            <person name="Magalhaes I.L.F."/>
            <person name="Oliveira U."/>
            <person name="Santos F.R."/>
            <person name="Vidigal T.H.D.A."/>
            <person name="Brescovit A.D."/>
            <person name="Santos A.J."/>
        </authorList>
    </citation>
    <scope>NUCLEOTIDE SEQUENCE</scope>
    <source>
        <tissue evidence="1">Shoot tissue taken approximately 20 cm above the soil surface</tissue>
    </source>
</reference>
<dbReference type="SMART" id="SM00542">
    <property type="entry name" value="FYRC"/>
    <property type="match status" value="1"/>
</dbReference>
<dbReference type="GO" id="GO:0005634">
    <property type="term" value="C:nucleus"/>
    <property type="evidence" value="ECO:0007669"/>
    <property type="project" value="InterPro"/>
</dbReference>
<dbReference type="InterPro" id="IPR003889">
    <property type="entry name" value="FYrich_C"/>
</dbReference>
<dbReference type="EMBL" id="GBRH01189471">
    <property type="protein sequence ID" value="JAE08425.1"/>
    <property type="molecule type" value="Transcribed_RNA"/>
</dbReference>
<dbReference type="AlphaFoldDB" id="A0A0A9F5V3"/>
<reference evidence="1" key="2">
    <citation type="journal article" date="2015" name="Data Brief">
        <title>Shoot transcriptome of the giant reed, Arundo donax.</title>
        <authorList>
            <person name="Barrero R.A."/>
            <person name="Guerrero F.D."/>
            <person name="Moolhuijzen P."/>
            <person name="Goolsby J.A."/>
            <person name="Tidwell J."/>
            <person name="Bellgard S.E."/>
            <person name="Bellgard M.I."/>
        </authorList>
    </citation>
    <scope>NUCLEOTIDE SEQUENCE</scope>
    <source>
        <tissue evidence="1">Shoot tissue taken approximately 20 cm above the soil surface</tissue>
    </source>
</reference>
<sequence>MAYYISQILDAGLQGPLFMVTVENCPSEVFINVSPTKCWNMVRERLNMEIRRQLSMGRPNLLTLQPPGSIDGLEMFGLLTPAIVQAIEALDRHRICTEYWRSRPHVVNKDQDCQHMPTQGPLHIALRGLFQRANCDELQALRSLLISNNTLDDYSRQQAAQIIDEEIAKQQR</sequence>
<protein>
    <submittedName>
        <fullName evidence="1">Uncharacterized protein</fullName>
    </submittedName>
</protein>
<evidence type="ECO:0000313" key="1">
    <source>
        <dbReference type="EMBL" id="JAE08425.1"/>
    </source>
</evidence>
<accession>A0A0A9F5V3</accession>
<proteinExistence type="predicted"/>
<name>A0A0A9F5V3_ARUDO</name>
<dbReference type="PROSITE" id="PS51543">
    <property type="entry name" value="FYRC"/>
    <property type="match status" value="1"/>
</dbReference>
<dbReference type="Gene3D" id="3.30.160.360">
    <property type="match status" value="1"/>
</dbReference>